<comment type="cofactor">
    <cofactor evidence="11">
        <name>Mg(2+)</name>
        <dbReference type="ChEBI" id="CHEBI:18420"/>
    </cofactor>
    <text evidence="11">Binds 1 Mg(2+) ion per subunit.</text>
</comment>
<keyword evidence="9 11" id="KW-0057">Aromatic amino acid biosynthesis</keyword>
<dbReference type="SUPFAM" id="SSF52540">
    <property type="entry name" value="P-loop containing nucleoside triphosphate hydrolases"/>
    <property type="match status" value="1"/>
</dbReference>
<dbReference type="PANTHER" id="PTHR21087">
    <property type="entry name" value="SHIKIMATE KINASE"/>
    <property type="match status" value="1"/>
</dbReference>
<keyword evidence="5 11" id="KW-0808">Transferase</keyword>
<evidence type="ECO:0000256" key="9">
    <source>
        <dbReference type="ARBA" id="ARBA00023141"/>
    </source>
</evidence>
<comment type="subcellular location">
    <subcellularLocation>
        <location evidence="11">Cytoplasm</location>
    </subcellularLocation>
</comment>
<gene>
    <name evidence="11" type="primary">aroK</name>
    <name evidence="12" type="ORF">QE399_001494</name>
</gene>
<evidence type="ECO:0000256" key="3">
    <source>
        <dbReference type="ARBA" id="ARBA00012154"/>
    </source>
</evidence>
<dbReference type="InterPro" id="IPR023000">
    <property type="entry name" value="Shikimate_kinase_CS"/>
</dbReference>
<evidence type="ECO:0000256" key="11">
    <source>
        <dbReference type="HAMAP-Rule" id="MF_00109"/>
    </source>
</evidence>
<feature type="binding site" evidence="11">
    <location>
        <position position="138"/>
    </location>
    <ligand>
        <name>substrate</name>
    </ligand>
</feature>
<evidence type="ECO:0000256" key="10">
    <source>
        <dbReference type="ARBA" id="ARBA00048567"/>
    </source>
</evidence>
<comment type="pathway">
    <text evidence="1 11">Metabolic intermediate biosynthesis; chorismate biosynthesis; chorismate from D-erythrose 4-phosphate and phosphoenolpyruvate: step 5/7.</text>
</comment>
<feature type="binding site" evidence="11">
    <location>
        <position position="58"/>
    </location>
    <ligand>
        <name>substrate</name>
    </ligand>
</feature>
<keyword evidence="11" id="KW-0460">Magnesium</keyword>
<feature type="binding site" evidence="11">
    <location>
        <position position="119"/>
    </location>
    <ligand>
        <name>ATP</name>
        <dbReference type="ChEBI" id="CHEBI:30616"/>
    </ligand>
</feature>
<evidence type="ECO:0000313" key="12">
    <source>
        <dbReference type="EMBL" id="MDR6213805.1"/>
    </source>
</evidence>
<feature type="binding site" evidence="11">
    <location>
        <begin position="12"/>
        <end position="17"/>
    </location>
    <ligand>
        <name>ATP</name>
        <dbReference type="ChEBI" id="CHEBI:30616"/>
    </ligand>
</feature>
<comment type="caution">
    <text evidence="12">The sequence shown here is derived from an EMBL/GenBank/DDBJ whole genome shotgun (WGS) entry which is preliminary data.</text>
</comment>
<comment type="similarity">
    <text evidence="2 11">Belongs to the shikimate kinase family.</text>
</comment>
<feature type="binding site" evidence="11">
    <location>
        <position position="81"/>
    </location>
    <ligand>
        <name>substrate</name>
    </ligand>
</feature>
<feature type="binding site" evidence="11">
    <location>
        <position position="16"/>
    </location>
    <ligand>
        <name>Mg(2+)</name>
        <dbReference type="ChEBI" id="CHEBI:18420"/>
    </ligand>
</feature>
<feature type="binding site" evidence="11">
    <location>
        <position position="34"/>
    </location>
    <ligand>
        <name>substrate</name>
    </ligand>
</feature>
<evidence type="ECO:0000256" key="8">
    <source>
        <dbReference type="ARBA" id="ARBA00022840"/>
    </source>
</evidence>
<keyword evidence="7 11" id="KW-0418">Kinase</keyword>
<name>A0ABU1I9B0_9BURK</name>
<keyword evidence="8 11" id="KW-0067">ATP-binding</keyword>
<dbReference type="Proteomes" id="UP001267710">
    <property type="component" value="Unassembled WGS sequence"/>
</dbReference>
<keyword evidence="6 11" id="KW-0547">Nucleotide-binding</keyword>
<dbReference type="Gene3D" id="3.40.50.300">
    <property type="entry name" value="P-loop containing nucleotide triphosphate hydrolases"/>
    <property type="match status" value="1"/>
</dbReference>
<dbReference type="PRINTS" id="PR01100">
    <property type="entry name" value="SHIKIMTKNASE"/>
</dbReference>
<dbReference type="InterPro" id="IPR027417">
    <property type="entry name" value="P-loop_NTPase"/>
</dbReference>
<dbReference type="GO" id="GO:0004765">
    <property type="term" value="F:shikimate kinase activity"/>
    <property type="evidence" value="ECO:0007669"/>
    <property type="project" value="UniProtKB-EC"/>
</dbReference>
<dbReference type="PANTHER" id="PTHR21087:SF16">
    <property type="entry name" value="SHIKIMATE KINASE 1, CHLOROPLASTIC"/>
    <property type="match status" value="1"/>
</dbReference>
<evidence type="ECO:0000256" key="2">
    <source>
        <dbReference type="ARBA" id="ARBA00006997"/>
    </source>
</evidence>
<evidence type="ECO:0000256" key="1">
    <source>
        <dbReference type="ARBA" id="ARBA00004842"/>
    </source>
</evidence>
<dbReference type="InterPro" id="IPR000623">
    <property type="entry name" value="Shikimate_kinase/TSH1"/>
</dbReference>
<dbReference type="EMBL" id="JAVIZX010000001">
    <property type="protein sequence ID" value="MDR6213805.1"/>
    <property type="molecule type" value="Genomic_DNA"/>
</dbReference>
<evidence type="ECO:0000256" key="5">
    <source>
        <dbReference type="ARBA" id="ARBA00022679"/>
    </source>
</evidence>
<dbReference type="Pfam" id="PF01202">
    <property type="entry name" value="SKI"/>
    <property type="match status" value="1"/>
</dbReference>
<keyword evidence="11" id="KW-0963">Cytoplasm</keyword>
<keyword evidence="13" id="KW-1185">Reference proteome</keyword>
<proteinExistence type="inferred from homology"/>
<evidence type="ECO:0000256" key="7">
    <source>
        <dbReference type="ARBA" id="ARBA00022777"/>
    </source>
</evidence>
<reference evidence="12 13" key="1">
    <citation type="submission" date="2023-08" db="EMBL/GenBank/DDBJ databases">
        <title>Functional and genomic diversity of the sorghum phyllosphere microbiome.</title>
        <authorList>
            <person name="Shade A."/>
        </authorList>
    </citation>
    <scope>NUCLEOTIDE SEQUENCE [LARGE SCALE GENOMIC DNA]</scope>
    <source>
        <strain evidence="12 13">SORGH_AS_0335</strain>
    </source>
</reference>
<evidence type="ECO:0000256" key="6">
    <source>
        <dbReference type="ARBA" id="ARBA00022741"/>
    </source>
</evidence>
<accession>A0ABU1I9B0</accession>
<sequence>MQTRCALVGMPGSGKSTVGRQLARRLGVPFVDMDHRLEQALGTSIRAYFEQHGEAAFRDEESRLLADMAAQPGPMVLSTGGGIVLRPENRTALRQCGHVLYLRASPDDIYKRVRHDQARPLLQVANPLERLRELYAQRDPLYREAAQFVIETGRPTVHTLVNMILMQLEMAPAPAAATAEGTPAPQ</sequence>
<evidence type="ECO:0000313" key="13">
    <source>
        <dbReference type="Proteomes" id="UP001267710"/>
    </source>
</evidence>
<organism evidence="12 13">
    <name type="scientific">Paracidovorax wautersii</name>
    <dbReference type="NCBI Taxonomy" id="1177982"/>
    <lineage>
        <taxon>Bacteria</taxon>
        <taxon>Pseudomonadati</taxon>
        <taxon>Pseudomonadota</taxon>
        <taxon>Betaproteobacteria</taxon>
        <taxon>Burkholderiales</taxon>
        <taxon>Comamonadaceae</taxon>
        <taxon>Paracidovorax</taxon>
    </lineage>
</organism>
<dbReference type="InterPro" id="IPR031322">
    <property type="entry name" value="Shikimate/glucono_kinase"/>
</dbReference>
<comment type="function">
    <text evidence="11">Catalyzes the specific phosphorylation of the 3-hydroxyl group of shikimic acid using ATP as a cosubstrate.</text>
</comment>
<evidence type="ECO:0000256" key="4">
    <source>
        <dbReference type="ARBA" id="ARBA00022605"/>
    </source>
</evidence>
<comment type="catalytic activity">
    <reaction evidence="10 11">
        <text>shikimate + ATP = 3-phosphoshikimate + ADP + H(+)</text>
        <dbReference type="Rhea" id="RHEA:13121"/>
        <dbReference type="ChEBI" id="CHEBI:15378"/>
        <dbReference type="ChEBI" id="CHEBI:30616"/>
        <dbReference type="ChEBI" id="CHEBI:36208"/>
        <dbReference type="ChEBI" id="CHEBI:145989"/>
        <dbReference type="ChEBI" id="CHEBI:456216"/>
        <dbReference type="EC" id="2.7.1.71"/>
    </reaction>
</comment>
<keyword evidence="4 11" id="KW-0028">Amino-acid biosynthesis</keyword>
<dbReference type="CDD" id="cd00464">
    <property type="entry name" value="SK"/>
    <property type="match status" value="1"/>
</dbReference>
<dbReference type="PROSITE" id="PS01128">
    <property type="entry name" value="SHIKIMATE_KINASE"/>
    <property type="match status" value="1"/>
</dbReference>
<keyword evidence="11" id="KW-0479">Metal-binding</keyword>
<dbReference type="EC" id="2.7.1.71" evidence="3 11"/>
<dbReference type="RefSeq" id="WP_309827625.1">
    <property type="nucleotide sequence ID" value="NZ_JAVIZX010000001.1"/>
</dbReference>
<comment type="caution">
    <text evidence="11">Lacks conserved residue(s) required for the propagation of feature annotation.</text>
</comment>
<protein>
    <recommendedName>
        <fullName evidence="3 11">Shikimate kinase</fullName>
        <shortName evidence="11">SK</shortName>
        <ecNumber evidence="3 11">2.7.1.71</ecNumber>
    </recommendedName>
</protein>
<dbReference type="HAMAP" id="MF_00109">
    <property type="entry name" value="Shikimate_kinase"/>
    <property type="match status" value="1"/>
</dbReference>
<comment type="subunit">
    <text evidence="11">Monomer.</text>
</comment>